<keyword evidence="3" id="KW-1003">Cell membrane</keyword>
<evidence type="ECO:0000256" key="7">
    <source>
        <dbReference type="RuleBase" id="RU363032"/>
    </source>
</evidence>
<keyword evidence="2 7" id="KW-0813">Transport</keyword>
<dbReference type="PANTHER" id="PTHR30151:SF20">
    <property type="entry name" value="ABC TRANSPORTER PERMEASE PROTEIN HI_0355-RELATED"/>
    <property type="match status" value="1"/>
</dbReference>
<sequence>MATAAPSVPARGRSRPGPTAPGRLRQWYSRTWPSALLLLAVLAVWELAVALFGVSEFVVAPPSAFAAETWNSRELLLAAAWITTQEILYGFLISIAVGVGLAVVIARFSWVDRAVYPLVVLFQVVPKVALAPIFILWFGYGMTPKLLLVVVIAFFPITLNMLVGLRSIDPDLLLLMKSVGATRNQILARIQIPTSLPYLFAGMRIAITLAVIGAVVAEFAGASDGLGYLIQFASTQLDTPLMFSALILVSLLGLVLYYGMSLAEFTLARRFPHITAESH</sequence>
<feature type="transmembrane region" description="Helical" evidence="7">
    <location>
        <begin position="146"/>
        <end position="168"/>
    </location>
</feature>
<reference evidence="9 10" key="1">
    <citation type="submission" date="2020-08" db="EMBL/GenBank/DDBJ databases">
        <title>Sequencing the genomes of 1000 actinobacteria strains.</title>
        <authorList>
            <person name="Klenk H.-P."/>
        </authorList>
    </citation>
    <scope>NUCLEOTIDE SEQUENCE [LARGE SCALE GENOMIC DNA]</scope>
    <source>
        <strain evidence="9 10">DSM 44593</strain>
    </source>
</reference>
<dbReference type="PROSITE" id="PS50928">
    <property type="entry name" value="ABC_TM1"/>
    <property type="match status" value="1"/>
</dbReference>
<feature type="transmembrane region" description="Helical" evidence="7">
    <location>
        <begin position="198"/>
        <end position="221"/>
    </location>
</feature>
<keyword evidence="6 7" id="KW-0472">Membrane</keyword>
<comment type="similarity">
    <text evidence="7">Belongs to the binding-protein-dependent transport system permease family.</text>
</comment>
<keyword evidence="10" id="KW-1185">Reference proteome</keyword>
<feature type="transmembrane region" description="Helical" evidence="7">
    <location>
        <begin position="87"/>
        <end position="106"/>
    </location>
</feature>
<comment type="caution">
    <text evidence="9">The sequence shown here is derived from an EMBL/GenBank/DDBJ whole genome shotgun (WGS) entry which is preliminary data.</text>
</comment>
<dbReference type="SUPFAM" id="SSF161098">
    <property type="entry name" value="MetI-like"/>
    <property type="match status" value="1"/>
</dbReference>
<dbReference type="EMBL" id="JACHLY010000001">
    <property type="protein sequence ID" value="MBB5996553.1"/>
    <property type="molecule type" value="Genomic_DNA"/>
</dbReference>
<evidence type="ECO:0000256" key="1">
    <source>
        <dbReference type="ARBA" id="ARBA00004651"/>
    </source>
</evidence>
<dbReference type="AlphaFoldDB" id="A0A841E5X7"/>
<dbReference type="Proteomes" id="UP000578077">
    <property type="component" value="Unassembled WGS sequence"/>
</dbReference>
<dbReference type="PANTHER" id="PTHR30151">
    <property type="entry name" value="ALKANE SULFONATE ABC TRANSPORTER-RELATED, MEMBRANE SUBUNIT"/>
    <property type="match status" value="1"/>
</dbReference>
<evidence type="ECO:0000259" key="8">
    <source>
        <dbReference type="PROSITE" id="PS50928"/>
    </source>
</evidence>
<name>A0A841E5X7_9ACTN</name>
<dbReference type="InterPro" id="IPR035906">
    <property type="entry name" value="MetI-like_sf"/>
</dbReference>
<evidence type="ECO:0000256" key="3">
    <source>
        <dbReference type="ARBA" id="ARBA00022475"/>
    </source>
</evidence>
<evidence type="ECO:0000313" key="9">
    <source>
        <dbReference type="EMBL" id="MBB5996553.1"/>
    </source>
</evidence>
<dbReference type="RefSeq" id="WP_184632777.1">
    <property type="nucleotide sequence ID" value="NZ_BAABKT010000006.1"/>
</dbReference>
<keyword evidence="5 7" id="KW-1133">Transmembrane helix</keyword>
<dbReference type="GO" id="GO:0055085">
    <property type="term" value="P:transmembrane transport"/>
    <property type="evidence" value="ECO:0007669"/>
    <property type="project" value="InterPro"/>
</dbReference>
<evidence type="ECO:0000256" key="4">
    <source>
        <dbReference type="ARBA" id="ARBA00022692"/>
    </source>
</evidence>
<evidence type="ECO:0000256" key="5">
    <source>
        <dbReference type="ARBA" id="ARBA00022989"/>
    </source>
</evidence>
<gene>
    <name evidence="9" type="ORF">HNR25_000304</name>
</gene>
<accession>A0A841E5X7</accession>
<dbReference type="Gene3D" id="1.10.3720.10">
    <property type="entry name" value="MetI-like"/>
    <property type="match status" value="1"/>
</dbReference>
<comment type="subcellular location">
    <subcellularLocation>
        <location evidence="1 7">Cell membrane</location>
        <topology evidence="1 7">Multi-pass membrane protein</topology>
    </subcellularLocation>
</comment>
<evidence type="ECO:0000256" key="6">
    <source>
        <dbReference type="ARBA" id="ARBA00023136"/>
    </source>
</evidence>
<dbReference type="InterPro" id="IPR000515">
    <property type="entry name" value="MetI-like"/>
</dbReference>
<protein>
    <submittedName>
        <fullName evidence="9">NitT/TauT family transport system permease protein</fullName>
    </submittedName>
</protein>
<feature type="domain" description="ABC transmembrane type-1" evidence="8">
    <location>
        <begin position="80"/>
        <end position="260"/>
    </location>
</feature>
<keyword evidence="4 7" id="KW-0812">Transmembrane</keyword>
<dbReference type="CDD" id="cd06261">
    <property type="entry name" value="TM_PBP2"/>
    <property type="match status" value="1"/>
</dbReference>
<organism evidence="9 10">
    <name type="scientific">Streptomonospora salina</name>
    <dbReference type="NCBI Taxonomy" id="104205"/>
    <lineage>
        <taxon>Bacteria</taxon>
        <taxon>Bacillati</taxon>
        <taxon>Actinomycetota</taxon>
        <taxon>Actinomycetes</taxon>
        <taxon>Streptosporangiales</taxon>
        <taxon>Nocardiopsidaceae</taxon>
        <taxon>Streptomonospora</taxon>
    </lineage>
</organism>
<dbReference type="Pfam" id="PF00528">
    <property type="entry name" value="BPD_transp_1"/>
    <property type="match status" value="1"/>
</dbReference>
<feature type="transmembrane region" description="Helical" evidence="7">
    <location>
        <begin position="241"/>
        <end position="260"/>
    </location>
</feature>
<dbReference type="GO" id="GO:0005886">
    <property type="term" value="C:plasma membrane"/>
    <property type="evidence" value="ECO:0007669"/>
    <property type="project" value="UniProtKB-SubCell"/>
</dbReference>
<evidence type="ECO:0000313" key="10">
    <source>
        <dbReference type="Proteomes" id="UP000578077"/>
    </source>
</evidence>
<evidence type="ECO:0000256" key="2">
    <source>
        <dbReference type="ARBA" id="ARBA00022448"/>
    </source>
</evidence>
<proteinExistence type="inferred from homology"/>
<feature type="transmembrane region" description="Helical" evidence="7">
    <location>
        <begin position="35"/>
        <end position="54"/>
    </location>
</feature>
<feature type="transmembrane region" description="Helical" evidence="7">
    <location>
        <begin position="118"/>
        <end position="140"/>
    </location>
</feature>